<evidence type="ECO:0000313" key="7">
    <source>
        <dbReference type="Proteomes" id="UP000307968"/>
    </source>
</evidence>
<dbReference type="EMBL" id="LR134493">
    <property type="protein sequence ID" value="VEI66541.1"/>
    <property type="molecule type" value="Genomic_DNA"/>
</dbReference>
<dbReference type="EMBL" id="LR134155">
    <property type="protein sequence ID" value="VEA69634.1"/>
    <property type="molecule type" value="Genomic_DNA"/>
</dbReference>
<keyword evidence="1" id="KW-1133">Transmembrane helix</keyword>
<name>A0A447QHR4_SERRU</name>
<accession>A0A447QHR4</accession>
<protein>
    <submittedName>
        <fullName evidence="2">Uncharacterized protein</fullName>
    </submittedName>
</protein>
<evidence type="ECO:0000313" key="4">
    <source>
        <dbReference type="EMBL" id="VTP66113.1"/>
    </source>
</evidence>
<evidence type="ECO:0000256" key="1">
    <source>
        <dbReference type="SAM" id="Phobius"/>
    </source>
</evidence>
<sequence length="31" mass="3651">MINRYLLALICSVLTLCGLLVAWWLFLNHFL</sequence>
<keyword evidence="1" id="KW-0472">Membrane</keyword>
<dbReference type="Proteomes" id="UP000281904">
    <property type="component" value="Chromosome"/>
</dbReference>
<evidence type="ECO:0000313" key="5">
    <source>
        <dbReference type="Proteomes" id="UP000271603"/>
    </source>
</evidence>
<organism evidence="2 5">
    <name type="scientific">Serratia rubidaea</name>
    <name type="common">Serratia marinorubra</name>
    <dbReference type="NCBI Taxonomy" id="61652"/>
    <lineage>
        <taxon>Bacteria</taxon>
        <taxon>Pseudomonadati</taxon>
        <taxon>Pseudomonadota</taxon>
        <taxon>Gammaproteobacteria</taxon>
        <taxon>Enterobacterales</taxon>
        <taxon>Yersiniaceae</taxon>
        <taxon>Serratia</taxon>
    </lineage>
</organism>
<dbReference type="STRING" id="61652.AXX16_1616"/>
<proteinExistence type="predicted"/>
<feature type="transmembrane region" description="Helical" evidence="1">
    <location>
        <begin position="5"/>
        <end position="26"/>
    </location>
</feature>
<evidence type="ECO:0000313" key="3">
    <source>
        <dbReference type="EMBL" id="VEI66541.1"/>
    </source>
</evidence>
<keyword evidence="1" id="KW-0812">Transmembrane</keyword>
<dbReference type="Proteomes" id="UP000271603">
    <property type="component" value="Chromosome"/>
</dbReference>
<reference evidence="5 6" key="1">
    <citation type="submission" date="2018-12" db="EMBL/GenBank/DDBJ databases">
        <authorList>
            <consortium name="Pathogen Informatics"/>
        </authorList>
    </citation>
    <scope>NUCLEOTIDE SEQUENCE [LARGE SCALE GENOMIC DNA]</scope>
    <source>
        <strain evidence="3 6">NCTC10036</strain>
        <strain evidence="4 7">NCTC12971</strain>
        <strain evidence="2 5">NCTC9419</strain>
    </source>
</reference>
<evidence type="ECO:0000313" key="6">
    <source>
        <dbReference type="Proteomes" id="UP000281904"/>
    </source>
</evidence>
<dbReference type="Proteomes" id="UP000307968">
    <property type="component" value="Chromosome"/>
</dbReference>
<dbReference type="AlphaFoldDB" id="A0A447QHR4"/>
<evidence type="ECO:0000313" key="2">
    <source>
        <dbReference type="EMBL" id="VEA69634.1"/>
    </source>
</evidence>
<dbReference type="EMBL" id="LR590463">
    <property type="protein sequence ID" value="VTP66113.1"/>
    <property type="molecule type" value="Genomic_DNA"/>
</dbReference>
<gene>
    <name evidence="3" type="ORF">NCTC10036_02689</name>
    <name evidence="4" type="ORF">NCTC12971_04426</name>
    <name evidence="2" type="ORF">NCTC9419_01109</name>
</gene>